<dbReference type="AlphaFoldDB" id="A0AAV4NPD7"/>
<reference evidence="1 2" key="1">
    <citation type="submission" date="2021-06" db="EMBL/GenBank/DDBJ databases">
        <title>Caerostris extrusa draft genome.</title>
        <authorList>
            <person name="Kono N."/>
            <person name="Arakawa K."/>
        </authorList>
    </citation>
    <scope>NUCLEOTIDE SEQUENCE [LARGE SCALE GENOMIC DNA]</scope>
</reference>
<keyword evidence="2" id="KW-1185">Reference proteome</keyword>
<protein>
    <submittedName>
        <fullName evidence="1">Uncharacterized protein</fullName>
    </submittedName>
</protein>
<dbReference type="Proteomes" id="UP001054945">
    <property type="component" value="Unassembled WGS sequence"/>
</dbReference>
<evidence type="ECO:0000313" key="1">
    <source>
        <dbReference type="EMBL" id="GIX85424.1"/>
    </source>
</evidence>
<proteinExistence type="predicted"/>
<comment type="caution">
    <text evidence="1">The sequence shown here is derived from an EMBL/GenBank/DDBJ whole genome shotgun (WGS) entry which is preliminary data.</text>
</comment>
<accession>A0AAV4NPD7</accession>
<gene>
    <name evidence="1" type="ORF">CEXT_386761</name>
</gene>
<evidence type="ECO:0000313" key="2">
    <source>
        <dbReference type="Proteomes" id="UP001054945"/>
    </source>
</evidence>
<organism evidence="1 2">
    <name type="scientific">Caerostris extrusa</name>
    <name type="common">Bark spider</name>
    <name type="synonym">Caerostris bankana</name>
    <dbReference type="NCBI Taxonomy" id="172846"/>
    <lineage>
        <taxon>Eukaryota</taxon>
        <taxon>Metazoa</taxon>
        <taxon>Ecdysozoa</taxon>
        <taxon>Arthropoda</taxon>
        <taxon>Chelicerata</taxon>
        <taxon>Arachnida</taxon>
        <taxon>Araneae</taxon>
        <taxon>Araneomorphae</taxon>
        <taxon>Entelegynae</taxon>
        <taxon>Araneoidea</taxon>
        <taxon>Araneidae</taxon>
        <taxon>Caerostris</taxon>
    </lineage>
</organism>
<dbReference type="EMBL" id="BPLR01003513">
    <property type="protein sequence ID" value="GIX85424.1"/>
    <property type="molecule type" value="Genomic_DNA"/>
</dbReference>
<name>A0AAV4NPD7_CAEEX</name>
<sequence length="113" mass="13086">MLKQWETMDWMDRDVQIQRERKDFLLNATWGIGKCTTGATCTPTSKDSTNNGKNSIGVRILFAFERKSFVKLIRIEHVYVLQCILLYFEQTMSATSSVASSNLELMIKKSFFF</sequence>